<feature type="region of interest" description="Disordered" evidence="1">
    <location>
        <begin position="65"/>
        <end position="97"/>
    </location>
</feature>
<proteinExistence type="predicted"/>
<dbReference type="SUPFAM" id="SSF47240">
    <property type="entry name" value="Ferritin-like"/>
    <property type="match status" value="1"/>
</dbReference>
<feature type="compositionally biased region" description="Low complexity" evidence="1">
    <location>
        <begin position="68"/>
        <end position="97"/>
    </location>
</feature>
<organism evidence="2">
    <name type="scientific">freshwater metagenome</name>
    <dbReference type="NCBI Taxonomy" id="449393"/>
    <lineage>
        <taxon>unclassified sequences</taxon>
        <taxon>metagenomes</taxon>
        <taxon>ecological metagenomes</taxon>
    </lineage>
</organism>
<gene>
    <name evidence="2" type="ORF">UFOPK3376_02069</name>
</gene>
<evidence type="ECO:0000256" key="1">
    <source>
        <dbReference type="SAM" id="MobiDB-lite"/>
    </source>
</evidence>
<dbReference type="EMBL" id="CAFBLP010000057">
    <property type="protein sequence ID" value="CAB4885183.1"/>
    <property type="molecule type" value="Genomic_DNA"/>
</dbReference>
<evidence type="ECO:0000313" key="2">
    <source>
        <dbReference type="EMBL" id="CAB4885183.1"/>
    </source>
</evidence>
<reference evidence="2" key="1">
    <citation type="submission" date="2020-05" db="EMBL/GenBank/DDBJ databases">
        <authorList>
            <person name="Chiriac C."/>
            <person name="Salcher M."/>
            <person name="Ghai R."/>
            <person name="Kavagutti S V."/>
        </authorList>
    </citation>
    <scope>NUCLEOTIDE SEQUENCE</scope>
</reference>
<name>A0A6J7F0Z1_9ZZZZ</name>
<dbReference type="CDD" id="cd00657">
    <property type="entry name" value="Ferritin_like"/>
    <property type="match status" value="1"/>
</dbReference>
<accession>A0A6J7F0Z1</accession>
<dbReference type="Pfam" id="PF13668">
    <property type="entry name" value="Ferritin_2"/>
    <property type="match status" value="1"/>
</dbReference>
<dbReference type="AlphaFoldDB" id="A0A6J7F0Z1"/>
<protein>
    <submittedName>
        <fullName evidence="2">Unannotated protein</fullName>
    </submittedName>
</protein>
<dbReference type="InterPro" id="IPR009078">
    <property type="entry name" value="Ferritin-like_SF"/>
</dbReference>
<sequence length="255" mass="25684">MPPAVKAGGDTSKGTGFVEIKQAAHSTTAAQSEAGTAPFARRRLVAAGLSGAALSLLPWLSDRAGAQPSTVPPSTGGDTTTTASTEPATTTTAPPKRPTTADIALLAFAQTIELAARDLYDVALAAKVFDDATAGDITAIREAHEAYAQSLSGLIGRNAPGVRSDKLFNASKGDFAGTAATVAGNAADLENIAVATHLDILDQLVGIDAAALIASILVVEARHATVLHTFAGASSLAQQLASQGTALSPSDYPVK</sequence>